<dbReference type="EMBL" id="CP012511">
    <property type="protein sequence ID" value="ALB24588.1"/>
    <property type="molecule type" value="Genomic_DNA"/>
</dbReference>
<reference evidence="1 2" key="1">
    <citation type="journal article" date="2014" name="Genome Announc.">
        <title>Comparative Genome Analysis of Two Isolates of the Fish Pathogen Piscirickettsia salmonis from Different Hosts Reveals Major Differences in Virulence-Associated Secretion Systems.</title>
        <authorList>
            <person name="Bohle H."/>
            <person name="Henriquez P."/>
            <person name="Grothusen H."/>
            <person name="Navas E."/>
            <person name="Sandoval A."/>
            <person name="Bustamante F."/>
            <person name="Bustos P."/>
            <person name="Mancilla M."/>
        </authorList>
    </citation>
    <scope>NUCLEOTIDE SEQUENCE [LARGE SCALE GENOMIC DNA]</scope>
    <source>
        <strain evidence="2">B1-32597</strain>
    </source>
</reference>
<dbReference type="AlphaFoldDB" id="A0AAC8ZQ54"/>
<keyword evidence="1" id="KW-0614">Plasmid</keyword>
<gene>
    <name evidence="1" type="ORF">KU39_3p126</name>
</gene>
<organism evidence="1 2">
    <name type="scientific">Piscirickettsia salmonis</name>
    <dbReference type="NCBI Taxonomy" id="1238"/>
    <lineage>
        <taxon>Bacteria</taxon>
        <taxon>Pseudomonadati</taxon>
        <taxon>Pseudomonadota</taxon>
        <taxon>Gammaproteobacteria</taxon>
        <taxon>Thiotrichales</taxon>
        <taxon>Piscirickettsiaceae</taxon>
        <taxon>Piscirickettsia</taxon>
    </lineage>
</organism>
<proteinExistence type="predicted"/>
<name>A0AAC8ZQ54_PISSA</name>
<dbReference type="Proteomes" id="UP000029558">
    <property type="component" value="Plasmid pPSB1-3"/>
</dbReference>
<evidence type="ECO:0000313" key="1">
    <source>
        <dbReference type="EMBL" id="ALB24588.1"/>
    </source>
</evidence>
<evidence type="ECO:0000313" key="2">
    <source>
        <dbReference type="Proteomes" id="UP000029558"/>
    </source>
</evidence>
<sequence>MCINAKSYLNFYNTKELINEMLGVIDDSEVRTGPVVTSRIDERFGLSKKVCFTFFNVGSFNC</sequence>
<geneLocation type="plasmid" evidence="1 2">
    <name>pPSB1-3</name>
</geneLocation>
<accession>A0AAC8ZQ54</accession>
<protein>
    <submittedName>
        <fullName evidence="1">Multidrug ABC transporter permease</fullName>
    </submittedName>
</protein>